<dbReference type="PANTHER" id="PTHR22993">
    <property type="entry name" value="FORMAMIDOPYRIMIDINE-DNA GLYCOSYLASE"/>
    <property type="match status" value="1"/>
</dbReference>
<keyword evidence="13 15" id="KW-0326">Glycosidase</keyword>
<feature type="active site" description="Proton donor; for delta-elimination activity" evidence="15">
    <location>
        <position position="260"/>
    </location>
</feature>
<dbReference type="NCBIfam" id="NF002211">
    <property type="entry name" value="PRK01103.1"/>
    <property type="match status" value="1"/>
</dbReference>
<dbReference type="InterPro" id="IPR015887">
    <property type="entry name" value="DNA_glyclase_Znf_dom_DNA_BS"/>
</dbReference>
<dbReference type="InterPro" id="IPR010979">
    <property type="entry name" value="Ribosomal_uS13-like_H2TH"/>
</dbReference>
<comment type="catalytic activity">
    <reaction evidence="14 15">
        <text>2'-deoxyribonucleotide-(2'-deoxyribose 5'-phosphate)-2'-deoxyribonucleotide-DNA = a 3'-end 2'-deoxyribonucleotide-(2,3-dehydro-2,3-deoxyribose 5'-phosphate)-DNA + a 5'-end 5'-phospho-2'-deoxyribonucleoside-DNA + H(+)</text>
        <dbReference type="Rhea" id="RHEA:66592"/>
        <dbReference type="Rhea" id="RHEA-COMP:13180"/>
        <dbReference type="Rhea" id="RHEA-COMP:16897"/>
        <dbReference type="Rhea" id="RHEA-COMP:17067"/>
        <dbReference type="ChEBI" id="CHEBI:15378"/>
        <dbReference type="ChEBI" id="CHEBI:136412"/>
        <dbReference type="ChEBI" id="CHEBI:157695"/>
        <dbReference type="ChEBI" id="CHEBI:167181"/>
        <dbReference type="EC" id="4.2.99.18"/>
    </reaction>
</comment>
<keyword evidence="6 15" id="KW-0863">Zinc-finger</keyword>
<comment type="similarity">
    <text evidence="2 15">Belongs to the FPG family.</text>
</comment>
<evidence type="ECO:0000256" key="4">
    <source>
        <dbReference type="ARBA" id="ARBA00022723"/>
    </source>
</evidence>
<evidence type="ECO:0000256" key="12">
    <source>
        <dbReference type="ARBA" id="ARBA00023268"/>
    </source>
</evidence>
<evidence type="ECO:0000256" key="8">
    <source>
        <dbReference type="ARBA" id="ARBA00022833"/>
    </source>
</evidence>
<evidence type="ECO:0000256" key="10">
    <source>
        <dbReference type="ARBA" id="ARBA00023204"/>
    </source>
</evidence>
<dbReference type="RefSeq" id="WP_187723711.1">
    <property type="nucleotide sequence ID" value="NZ_CP060783.1"/>
</dbReference>
<dbReference type="PANTHER" id="PTHR22993:SF9">
    <property type="entry name" value="FORMAMIDOPYRIMIDINE-DNA GLYCOSYLASE"/>
    <property type="match status" value="1"/>
</dbReference>
<dbReference type="AlphaFoldDB" id="A0A7H0GIB7"/>
<keyword evidence="9 15" id="KW-0238">DNA-binding</keyword>
<feature type="domain" description="Formamidopyrimidine-DNA glycosylase catalytic" evidence="17">
    <location>
        <begin position="2"/>
        <end position="110"/>
    </location>
</feature>
<dbReference type="Pfam" id="PF06827">
    <property type="entry name" value="zf-FPG_IleRS"/>
    <property type="match status" value="1"/>
</dbReference>
<proteinExistence type="inferred from homology"/>
<dbReference type="CDD" id="cd08966">
    <property type="entry name" value="EcFpg-like_N"/>
    <property type="match status" value="1"/>
</dbReference>
<evidence type="ECO:0000259" key="17">
    <source>
        <dbReference type="PROSITE" id="PS51068"/>
    </source>
</evidence>
<keyword evidence="12 15" id="KW-0511">Multifunctional enzyme</keyword>
<evidence type="ECO:0000256" key="11">
    <source>
        <dbReference type="ARBA" id="ARBA00023239"/>
    </source>
</evidence>
<evidence type="ECO:0000259" key="16">
    <source>
        <dbReference type="PROSITE" id="PS51066"/>
    </source>
</evidence>
<feature type="binding site" evidence="15">
    <location>
        <position position="107"/>
    </location>
    <ligand>
        <name>DNA</name>
        <dbReference type="ChEBI" id="CHEBI:16991"/>
    </ligand>
</feature>
<dbReference type="InterPro" id="IPR012319">
    <property type="entry name" value="FPG_cat"/>
</dbReference>
<dbReference type="PROSITE" id="PS01242">
    <property type="entry name" value="ZF_FPG_1"/>
    <property type="match status" value="1"/>
</dbReference>
<dbReference type="Pfam" id="PF01149">
    <property type="entry name" value="Fapy_DNA_glyco"/>
    <property type="match status" value="1"/>
</dbReference>
<keyword evidence="5 15" id="KW-0227">DNA damage</keyword>
<protein>
    <recommendedName>
        <fullName evidence="15">Formamidopyrimidine-DNA glycosylase</fullName>
        <shortName evidence="15">Fapy-DNA glycosylase</shortName>
        <ecNumber evidence="15">3.2.2.23</ecNumber>
    </recommendedName>
    <alternativeName>
        <fullName evidence="15">DNA-(apurinic or apyrimidinic site) lyase MutM</fullName>
        <shortName evidence="15">AP lyase MutM</shortName>
        <ecNumber evidence="15">4.2.99.18</ecNumber>
    </alternativeName>
</protein>
<feature type="binding site" evidence="15">
    <location>
        <position position="89"/>
    </location>
    <ligand>
        <name>DNA</name>
        <dbReference type="ChEBI" id="CHEBI:16991"/>
    </ligand>
</feature>
<comment type="cofactor">
    <cofactor evidence="15">
        <name>Zn(2+)</name>
        <dbReference type="ChEBI" id="CHEBI:29105"/>
    </cofactor>
    <text evidence="15">Binds 1 zinc ion per subunit.</text>
</comment>
<dbReference type="KEGG" id="daer:H9K75_18425"/>
<feature type="domain" description="FPG-type" evidence="16">
    <location>
        <begin position="236"/>
        <end position="270"/>
    </location>
</feature>
<dbReference type="SUPFAM" id="SSF81624">
    <property type="entry name" value="N-terminal domain of MutM-like DNA repair proteins"/>
    <property type="match status" value="1"/>
</dbReference>
<dbReference type="EC" id="4.2.99.18" evidence="15"/>
<evidence type="ECO:0000256" key="5">
    <source>
        <dbReference type="ARBA" id="ARBA00022763"/>
    </source>
</evidence>
<evidence type="ECO:0000256" key="9">
    <source>
        <dbReference type="ARBA" id="ARBA00023125"/>
    </source>
</evidence>
<dbReference type="Pfam" id="PF06831">
    <property type="entry name" value="H2TH"/>
    <property type="match status" value="1"/>
</dbReference>
<evidence type="ECO:0000256" key="15">
    <source>
        <dbReference type="HAMAP-Rule" id="MF_00103"/>
    </source>
</evidence>
<dbReference type="InterPro" id="IPR010663">
    <property type="entry name" value="Znf_FPG/IleRS"/>
</dbReference>
<keyword evidence="19" id="KW-1185">Reference proteome</keyword>
<comment type="catalytic activity">
    <reaction evidence="1 15">
        <text>Hydrolysis of DNA containing ring-opened 7-methylguanine residues, releasing 2,6-diamino-4-hydroxy-5-(N-methyl)formamidopyrimidine.</text>
        <dbReference type="EC" id="3.2.2.23"/>
    </reaction>
</comment>
<reference evidence="18 19" key="1">
    <citation type="submission" date="2020-08" db="EMBL/GenBank/DDBJ databases">
        <title>Genome sequence of Diaphorobacter aerolatus KACC 16536T.</title>
        <authorList>
            <person name="Hyun D.-W."/>
            <person name="Bae J.-W."/>
        </authorList>
    </citation>
    <scope>NUCLEOTIDE SEQUENCE [LARGE SCALE GENOMIC DNA]</scope>
    <source>
        <strain evidence="18 19">KACC 16536</strain>
    </source>
</reference>
<dbReference type="SUPFAM" id="SSF46946">
    <property type="entry name" value="S13-like H2TH domain"/>
    <property type="match status" value="1"/>
</dbReference>
<feature type="active site" description="Schiff-base intermediate with DNA" evidence="15">
    <location>
        <position position="2"/>
    </location>
</feature>
<dbReference type="FunFam" id="1.10.8.50:FF:000003">
    <property type="entry name" value="Formamidopyrimidine-DNA glycosylase"/>
    <property type="match status" value="1"/>
</dbReference>
<dbReference type="EMBL" id="CP060783">
    <property type="protein sequence ID" value="QNP48033.1"/>
    <property type="molecule type" value="Genomic_DNA"/>
</dbReference>
<evidence type="ECO:0000256" key="3">
    <source>
        <dbReference type="ARBA" id="ARBA00011245"/>
    </source>
</evidence>
<keyword evidence="8 15" id="KW-0862">Zinc</keyword>
<evidence type="ECO:0000256" key="7">
    <source>
        <dbReference type="ARBA" id="ARBA00022801"/>
    </source>
</evidence>
<dbReference type="GO" id="GO:0140078">
    <property type="term" value="F:class I DNA-(apurinic or apyrimidinic site) endonuclease activity"/>
    <property type="evidence" value="ECO:0007669"/>
    <property type="project" value="UniProtKB-EC"/>
</dbReference>
<name>A0A7H0GIB7_9BURK</name>
<dbReference type="InterPro" id="IPR035937">
    <property type="entry name" value="FPG_N"/>
</dbReference>
<dbReference type="InterPro" id="IPR000214">
    <property type="entry name" value="Znf_DNA_glyclase/AP_lyase"/>
</dbReference>
<comment type="caution">
    <text evidence="15">Lacks conserved residue(s) required for the propagation of feature annotation.</text>
</comment>
<dbReference type="GO" id="GO:0003684">
    <property type="term" value="F:damaged DNA binding"/>
    <property type="evidence" value="ECO:0007669"/>
    <property type="project" value="InterPro"/>
</dbReference>
<evidence type="ECO:0000256" key="1">
    <source>
        <dbReference type="ARBA" id="ARBA00001668"/>
    </source>
</evidence>
<comment type="function">
    <text evidence="15">Involved in base excision repair of DNA damaged by oxidation or by mutagenic agents. Acts as DNA glycosylase that recognizes and removes damaged bases. Has a preference for oxidized purines, such as 7,8-dihydro-8-oxoguanine (8-oxoG). Has AP (apurinic/apyrimidinic) lyase activity and introduces nicks in the DNA strand. Cleaves the DNA backbone by beta-delta elimination to generate a single-strand break at the site of the removed base with both 3'- and 5'-phosphates.</text>
</comment>
<accession>A0A7H0GIB7</accession>
<dbReference type="SMART" id="SM00898">
    <property type="entry name" value="Fapy_DNA_glyco"/>
    <property type="match status" value="1"/>
</dbReference>
<dbReference type="SUPFAM" id="SSF57716">
    <property type="entry name" value="Glucocorticoid receptor-like (DNA-binding domain)"/>
    <property type="match status" value="1"/>
</dbReference>
<keyword evidence="11 15" id="KW-0456">Lyase</keyword>
<keyword evidence="4 15" id="KW-0479">Metal-binding</keyword>
<keyword evidence="7 15" id="KW-0378">Hydrolase</keyword>
<dbReference type="PROSITE" id="PS51068">
    <property type="entry name" value="FPG_CAT"/>
    <property type="match status" value="1"/>
</dbReference>
<evidence type="ECO:0000256" key="13">
    <source>
        <dbReference type="ARBA" id="ARBA00023295"/>
    </source>
</evidence>
<dbReference type="EC" id="3.2.2.23" evidence="15"/>
<comment type="subunit">
    <text evidence="3 15">Monomer.</text>
</comment>
<sequence>MPELPEVEVTRRSFAEQISGAQISSVFLGKPLRWPLGVMPQTLVGRSVLEVRRRGKYLLVDLDRGMLMMHLGMSGSLRFAAELPPLGSHDHFQLTTTHGLLRLHDPRRFGAVLAVEGEDAPLAVKLLARLGPEPLAEDFRLDAFKLGLKASRLPIKQLLLSGKIVVGVGNIYASEVLFLSGIRPTTPAHKIGPMRAQKLHTAIREVLARAVATGGSTLRDFSAADGNAGHFQLEANVYGREGQPCKVCGTAIRMLRQGQRSTFFCPHCQKP</sequence>
<dbReference type="Proteomes" id="UP000516028">
    <property type="component" value="Chromosome"/>
</dbReference>
<dbReference type="InterPro" id="IPR015886">
    <property type="entry name" value="H2TH_FPG"/>
</dbReference>
<dbReference type="NCBIfam" id="TIGR00577">
    <property type="entry name" value="fpg"/>
    <property type="match status" value="1"/>
</dbReference>
<evidence type="ECO:0000256" key="6">
    <source>
        <dbReference type="ARBA" id="ARBA00022771"/>
    </source>
</evidence>
<dbReference type="SMART" id="SM01232">
    <property type="entry name" value="H2TH"/>
    <property type="match status" value="1"/>
</dbReference>
<dbReference type="Gene3D" id="3.20.190.10">
    <property type="entry name" value="MutM-like, N-terminal"/>
    <property type="match status" value="1"/>
</dbReference>
<evidence type="ECO:0000256" key="2">
    <source>
        <dbReference type="ARBA" id="ARBA00009409"/>
    </source>
</evidence>
<evidence type="ECO:0000313" key="19">
    <source>
        <dbReference type="Proteomes" id="UP000516028"/>
    </source>
</evidence>
<feature type="active site" description="Proton donor; for beta-elimination activity" evidence="15">
    <location>
        <position position="56"/>
    </location>
</feature>
<dbReference type="HAMAP" id="MF_00103">
    <property type="entry name" value="Fapy_DNA_glycosyl"/>
    <property type="match status" value="1"/>
</dbReference>
<gene>
    <name evidence="15 18" type="primary">mutM</name>
    <name evidence="15" type="synonym">fpg</name>
    <name evidence="18" type="ORF">H9K75_18425</name>
</gene>
<dbReference type="GO" id="GO:0008270">
    <property type="term" value="F:zinc ion binding"/>
    <property type="evidence" value="ECO:0007669"/>
    <property type="project" value="UniProtKB-UniRule"/>
</dbReference>
<keyword evidence="10 15" id="KW-0234">DNA repair</keyword>
<feature type="active site" description="Proton donor" evidence="15">
    <location>
        <position position="3"/>
    </location>
</feature>
<organism evidence="18 19">
    <name type="scientific">Diaphorobacter aerolatus</name>
    <dbReference type="NCBI Taxonomy" id="1288495"/>
    <lineage>
        <taxon>Bacteria</taxon>
        <taxon>Pseudomonadati</taxon>
        <taxon>Pseudomonadota</taxon>
        <taxon>Betaproteobacteria</taxon>
        <taxon>Burkholderiales</taxon>
        <taxon>Comamonadaceae</taxon>
        <taxon>Diaphorobacter</taxon>
    </lineage>
</organism>
<dbReference type="GO" id="GO:0006284">
    <property type="term" value="P:base-excision repair"/>
    <property type="evidence" value="ECO:0007669"/>
    <property type="project" value="InterPro"/>
</dbReference>
<evidence type="ECO:0000256" key="14">
    <source>
        <dbReference type="ARBA" id="ARBA00044632"/>
    </source>
</evidence>
<dbReference type="PROSITE" id="PS51066">
    <property type="entry name" value="ZF_FPG_2"/>
    <property type="match status" value="1"/>
</dbReference>
<dbReference type="Gene3D" id="1.10.8.50">
    <property type="match status" value="1"/>
</dbReference>
<dbReference type="InterPro" id="IPR020629">
    <property type="entry name" value="FPG_Glyclase"/>
</dbReference>
<dbReference type="GO" id="GO:0034039">
    <property type="term" value="F:8-oxo-7,8-dihydroguanine DNA N-glycosylase activity"/>
    <property type="evidence" value="ECO:0007669"/>
    <property type="project" value="TreeGrafter"/>
</dbReference>
<evidence type="ECO:0000313" key="18">
    <source>
        <dbReference type="EMBL" id="QNP48033.1"/>
    </source>
</evidence>